<keyword evidence="2" id="KW-1185">Reference proteome</keyword>
<reference evidence="1 2" key="1">
    <citation type="submission" date="2023-07" db="EMBL/GenBank/DDBJ databases">
        <title>Sorghum-associated microbial communities from plants grown in Nebraska, USA.</title>
        <authorList>
            <person name="Schachtman D."/>
        </authorList>
    </citation>
    <scope>NUCLEOTIDE SEQUENCE [LARGE SCALE GENOMIC DNA]</scope>
    <source>
        <strain evidence="1 2">584</strain>
    </source>
</reference>
<dbReference type="Pfam" id="PF07345">
    <property type="entry name" value="ATPaseInh_sub_z"/>
    <property type="match status" value="1"/>
</dbReference>
<evidence type="ECO:0008006" key="3">
    <source>
        <dbReference type="Google" id="ProtNLM"/>
    </source>
</evidence>
<proteinExistence type="predicted"/>
<dbReference type="RefSeq" id="WP_309792138.1">
    <property type="nucleotide sequence ID" value="NZ_JAVDPW010000001.1"/>
</dbReference>
<accession>A0ABU1JKS4</accession>
<dbReference type="EMBL" id="JAVDPW010000001">
    <property type="protein sequence ID" value="MDR6288169.1"/>
    <property type="molecule type" value="Genomic_DNA"/>
</dbReference>
<evidence type="ECO:0000313" key="2">
    <source>
        <dbReference type="Proteomes" id="UP001262410"/>
    </source>
</evidence>
<dbReference type="InterPro" id="IPR038293">
    <property type="entry name" value="ATPase_inh_sub_z_sf"/>
</dbReference>
<dbReference type="Gene3D" id="1.10.790.20">
    <property type="entry name" value="Domain of unknown function DUF1476"/>
    <property type="match status" value="1"/>
</dbReference>
<evidence type="ECO:0000313" key="1">
    <source>
        <dbReference type="EMBL" id="MDR6288169.1"/>
    </source>
</evidence>
<organism evidence="1 2">
    <name type="scientific">Inquilinus ginsengisoli</name>
    <dbReference type="NCBI Taxonomy" id="363840"/>
    <lineage>
        <taxon>Bacteria</taxon>
        <taxon>Pseudomonadati</taxon>
        <taxon>Pseudomonadota</taxon>
        <taxon>Alphaproteobacteria</taxon>
        <taxon>Rhodospirillales</taxon>
        <taxon>Rhodospirillaceae</taxon>
        <taxon>Inquilinus</taxon>
    </lineage>
</organism>
<dbReference type="Proteomes" id="UP001262410">
    <property type="component" value="Unassembled WGS sequence"/>
</dbReference>
<protein>
    <recommendedName>
        <fullName evidence="3">DUF1476 domain-containing protein</fullName>
    </recommendedName>
</protein>
<sequence>MTIFGSREQAIEAAFRHDQDLAFRIRTRRNRLLGLWVAELIGLVGAAADAYAAELVTIGVEQPQKRDVVRKVQEDLLAHGIKLSTYRLNHKLDNLERLAGHQLVGETDKA</sequence>
<comment type="caution">
    <text evidence="1">The sequence shown here is derived from an EMBL/GenBank/DDBJ whole genome shotgun (WGS) entry which is preliminary data.</text>
</comment>
<dbReference type="InterPro" id="IPR009945">
    <property type="entry name" value="ATPase_inh_sub_z"/>
</dbReference>
<gene>
    <name evidence="1" type="ORF">E9232_000668</name>
</gene>
<dbReference type="PIRSF" id="PIRSF031780">
    <property type="entry name" value="UCP031780"/>
    <property type="match status" value="1"/>
</dbReference>
<name>A0ABU1JKS4_9PROT</name>